<proteinExistence type="predicted"/>
<dbReference type="CDD" id="cd06222">
    <property type="entry name" value="RNase_H_like"/>
    <property type="match status" value="1"/>
</dbReference>
<dbReference type="Pfam" id="PF13456">
    <property type="entry name" value="RVT_3"/>
    <property type="match status" value="1"/>
</dbReference>
<gene>
    <name evidence="2" type="ORF">Bca52824_035527</name>
</gene>
<dbReference type="InterPro" id="IPR044730">
    <property type="entry name" value="RNase_H-like_dom_plant"/>
</dbReference>
<sequence length="230" mass="27081">MDSLPDSEPNKLLVFWVVWLIWKSRNEFLFFLKEMFIILKTLGERWILILNGTRMYPRQRIEVQENRSSKWERPPSEWVKCNFDYSPGTDSTGVGIAWLLRDEKGRFLGAGCARVDKTQSSLEGEAISFLFALLQVWIRGWRRVWFEGDNQELCTLINKVKNHVELGNWLCDVRYWMTVLPESSLDNANREKNQAADALAKQAVHQSNLFIFFDIPPVWLIQFLYIPYTI</sequence>
<protein>
    <recommendedName>
        <fullName evidence="1">RNase H type-1 domain-containing protein</fullName>
    </recommendedName>
</protein>
<comment type="caution">
    <text evidence="2">The sequence shown here is derived from an EMBL/GenBank/DDBJ whole genome shotgun (WGS) entry which is preliminary data.</text>
</comment>
<dbReference type="InterPro" id="IPR036397">
    <property type="entry name" value="RNaseH_sf"/>
</dbReference>
<dbReference type="GO" id="GO:0004523">
    <property type="term" value="F:RNA-DNA hybrid ribonuclease activity"/>
    <property type="evidence" value="ECO:0007669"/>
    <property type="project" value="InterPro"/>
</dbReference>
<dbReference type="InterPro" id="IPR002156">
    <property type="entry name" value="RNaseH_domain"/>
</dbReference>
<dbReference type="GO" id="GO:0003676">
    <property type="term" value="F:nucleic acid binding"/>
    <property type="evidence" value="ECO:0007669"/>
    <property type="project" value="InterPro"/>
</dbReference>
<dbReference type="PANTHER" id="PTHR47074">
    <property type="entry name" value="BNAC02G40300D PROTEIN"/>
    <property type="match status" value="1"/>
</dbReference>
<dbReference type="InterPro" id="IPR012337">
    <property type="entry name" value="RNaseH-like_sf"/>
</dbReference>
<dbReference type="SUPFAM" id="SSF53098">
    <property type="entry name" value="Ribonuclease H-like"/>
    <property type="match status" value="1"/>
</dbReference>
<keyword evidence="3" id="KW-1185">Reference proteome</keyword>
<feature type="domain" description="RNase H type-1" evidence="1">
    <location>
        <begin position="93"/>
        <end position="203"/>
    </location>
</feature>
<dbReference type="OrthoDB" id="1021815at2759"/>
<accession>A0A8X7V0N4</accession>
<evidence type="ECO:0000313" key="2">
    <source>
        <dbReference type="EMBL" id="KAG2299055.1"/>
    </source>
</evidence>
<evidence type="ECO:0000259" key="1">
    <source>
        <dbReference type="Pfam" id="PF13456"/>
    </source>
</evidence>
<reference evidence="2 3" key="1">
    <citation type="submission" date="2020-02" db="EMBL/GenBank/DDBJ databases">
        <authorList>
            <person name="Ma Q."/>
            <person name="Huang Y."/>
            <person name="Song X."/>
            <person name="Pei D."/>
        </authorList>
    </citation>
    <scope>NUCLEOTIDE SEQUENCE [LARGE SCALE GENOMIC DNA]</scope>
    <source>
        <strain evidence="2">Sxm20200214</strain>
        <tissue evidence="2">Leaf</tissue>
    </source>
</reference>
<organism evidence="2 3">
    <name type="scientific">Brassica carinata</name>
    <name type="common">Ethiopian mustard</name>
    <name type="synonym">Abyssinian cabbage</name>
    <dbReference type="NCBI Taxonomy" id="52824"/>
    <lineage>
        <taxon>Eukaryota</taxon>
        <taxon>Viridiplantae</taxon>
        <taxon>Streptophyta</taxon>
        <taxon>Embryophyta</taxon>
        <taxon>Tracheophyta</taxon>
        <taxon>Spermatophyta</taxon>
        <taxon>Magnoliopsida</taxon>
        <taxon>eudicotyledons</taxon>
        <taxon>Gunneridae</taxon>
        <taxon>Pentapetalae</taxon>
        <taxon>rosids</taxon>
        <taxon>malvids</taxon>
        <taxon>Brassicales</taxon>
        <taxon>Brassicaceae</taxon>
        <taxon>Brassiceae</taxon>
        <taxon>Brassica</taxon>
    </lineage>
</organism>
<dbReference type="Proteomes" id="UP000886595">
    <property type="component" value="Unassembled WGS sequence"/>
</dbReference>
<evidence type="ECO:0000313" key="3">
    <source>
        <dbReference type="Proteomes" id="UP000886595"/>
    </source>
</evidence>
<dbReference type="InterPro" id="IPR052929">
    <property type="entry name" value="RNase_H-like_EbsB-rel"/>
</dbReference>
<dbReference type="EMBL" id="JAAMPC010000008">
    <property type="protein sequence ID" value="KAG2299055.1"/>
    <property type="molecule type" value="Genomic_DNA"/>
</dbReference>
<dbReference type="PANTHER" id="PTHR47074:SF78">
    <property type="entry name" value="GB|AAF30348.1-RELATED"/>
    <property type="match status" value="1"/>
</dbReference>
<dbReference type="Gene3D" id="3.30.420.10">
    <property type="entry name" value="Ribonuclease H-like superfamily/Ribonuclease H"/>
    <property type="match status" value="1"/>
</dbReference>
<name>A0A8X7V0N4_BRACI</name>
<dbReference type="AlphaFoldDB" id="A0A8X7V0N4"/>